<comment type="similarity">
    <text evidence="1">Belongs to the DNA polymerase delta/II small subunit family.</text>
</comment>
<dbReference type="EMBL" id="CAJNDS010002424">
    <property type="protein sequence ID" value="CAE7468636.1"/>
    <property type="molecule type" value="Genomic_DNA"/>
</dbReference>
<evidence type="ECO:0000313" key="5">
    <source>
        <dbReference type="Proteomes" id="UP000604046"/>
    </source>
</evidence>
<protein>
    <submittedName>
        <fullName evidence="4">POLD2 protein</fullName>
    </submittedName>
</protein>
<evidence type="ECO:0000256" key="1">
    <source>
        <dbReference type="ARBA" id="ARBA00006035"/>
    </source>
</evidence>
<reference evidence="4" key="1">
    <citation type="submission" date="2021-02" db="EMBL/GenBank/DDBJ databases">
        <authorList>
            <person name="Dougan E. K."/>
            <person name="Rhodes N."/>
            <person name="Thang M."/>
            <person name="Chan C."/>
        </authorList>
    </citation>
    <scope>NUCLEOTIDE SEQUENCE</scope>
</reference>
<evidence type="ECO:0000256" key="2">
    <source>
        <dbReference type="ARBA" id="ARBA00022705"/>
    </source>
</evidence>
<dbReference type="Gene3D" id="3.60.21.50">
    <property type="match status" value="1"/>
</dbReference>
<accession>A0A812SBR5</accession>
<dbReference type="InterPro" id="IPR007185">
    <property type="entry name" value="DNA_pol_a/d/e_bsu"/>
</dbReference>
<dbReference type="GO" id="GO:0006271">
    <property type="term" value="P:DNA strand elongation involved in DNA replication"/>
    <property type="evidence" value="ECO:0007669"/>
    <property type="project" value="TreeGrafter"/>
</dbReference>
<evidence type="ECO:0000259" key="3">
    <source>
        <dbReference type="Pfam" id="PF04042"/>
    </source>
</evidence>
<proteinExistence type="inferred from homology"/>
<dbReference type="Pfam" id="PF04042">
    <property type="entry name" value="DNA_pol_E_B"/>
    <property type="match status" value="1"/>
</dbReference>
<name>A0A812SBR5_9DINO</name>
<dbReference type="PANTHER" id="PTHR10416:SF0">
    <property type="entry name" value="DNA POLYMERASE DELTA SUBUNIT 2"/>
    <property type="match status" value="1"/>
</dbReference>
<dbReference type="InterPro" id="IPR024826">
    <property type="entry name" value="DNA_pol_delta/II_ssu"/>
</dbReference>
<evidence type="ECO:0000313" key="4">
    <source>
        <dbReference type="EMBL" id="CAE7468636.1"/>
    </source>
</evidence>
<organism evidence="4 5">
    <name type="scientific">Symbiodinium natans</name>
    <dbReference type="NCBI Taxonomy" id="878477"/>
    <lineage>
        <taxon>Eukaryota</taxon>
        <taxon>Sar</taxon>
        <taxon>Alveolata</taxon>
        <taxon>Dinophyceae</taxon>
        <taxon>Suessiales</taxon>
        <taxon>Symbiodiniaceae</taxon>
        <taxon>Symbiodinium</taxon>
    </lineage>
</organism>
<dbReference type="Proteomes" id="UP000604046">
    <property type="component" value="Unassembled WGS sequence"/>
</dbReference>
<dbReference type="AlphaFoldDB" id="A0A812SBR5"/>
<dbReference type="OrthoDB" id="3763at2759"/>
<dbReference type="GO" id="GO:0043625">
    <property type="term" value="C:delta DNA polymerase complex"/>
    <property type="evidence" value="ECO:0007669"/>
    <property type="project" value="TreeGrafter"/>
</dbReference>
<dbReference type="GO" id="GO:0003677">
    <property type="term" value="F:DNA binding"/>
    <property type="evidence" value="ECO:0007669"/>
    <property type="project" value="InterPro"/>
</dbReference>
<gene>
    <name evidence="4" type="primary">POLD2</name>
    <name evidence="4" type="ORF">SNAT2548_LOCUS26233</name>
</gene>
<sequence length="294" mass="31655">MADHSKDLVALASGFRIGNARTRKAELLLLRDFLLGLLGTEEDIAMSQRVGRLVIAGGVHAADAELPSCLGGRPKRPRLPVSEKARRSFAAAAADEADLFLGPLACHLRLCIMSGEGDCGVSTRLPQLAPPFAIFPRCRRTGNLELWANPHCHVEGDLQVVGHAGQPLQLALRNASEPATALDTLVACWHRRHLAPRWPEFLVDKERLQAFRESCGSGLSDPFAIPAAPQACGRAVLFAGNCGEATWERVSGPGVEGANEEAAVICIPDFTEEPSLLLLNVQDLTIKPVRFRVA</sequence>
<keyword evidence="5" id="KW-1185">Reference proteome</keyword>
<dbReference type="PANTHER" id="PTHR10416">
    <property type="entry name" value="DNA POLYMERASE DELTA SUBUNIT 2"/>
    <property type="match status" value="1"/>
</dbReference>
<keyword evidence="2" id="KW-0235">DNA replication</keyword>
<feature type="domain" description="DNA polymerase alpha/delta/epsilon subunit B" evidence="3">
    <location>
        <begin position="9"/>
        <end position="200"/>
    </location>
</feature>
<comment type="caution">
    <text evidence="4">The sequence shown here is derived from an EMBL/GenBank/DDBJ whole genome shotgun (WGS) entry which is preliminary data.</text>
</comment>